<feature type="non-terminal residue" evidence="6">
    <location>
        <position position="198"/>
    </location>
</feature>
<keyword evidence="3" id="KW-0274">FAD</keyword>
<proteinExistence type="predicted"/>
<dbReference type="InterPro" id="IPR036188">
    <property type="entry name" value="FAD/NAD-bd_sf"/>
</dbReference>
<feature type="domain" description="FAD-dependent oxidoreductase 2 FAD-binding" evidence="5">
    <location>
        <begin position="41"/>
        <end position="173"/>
    </location>
</feature>
<dbReference type="EMBL" id="UINC01211976">
    <property type="protein sequence ID" value="SVE36104.1"/>
    <property type="molecule type" value="Genomic_DNA"/>
</dbReference>
<gene>
    <name evidence="6" type="ORF">METZ01_LOCUS488958</name>
</gene>
<keyword evidence="2" id="KW-0285">Flavoprotein</keyword>
<dbReference type="InterPro" id="IPR003953">
    <property type="entry name" value="FAD-dep_OxRdtase_2_FAD-bd"/>
</dbReference>
<dbReference type="Pfam" id="PF00890">
    <property type="entry name" value="FAD_binding_2"/>
    <property type="match status" value="1"/>
</dbReference>
<evidence type="ECO:0000256" key="2">
    <source>
        <dbReference type="ARBA" id="ARBA00022630"/>
    </source>
</evidence>
<accession>A0A383CVI3</accession>
<evidence type="ECO:0000313" key="6">
    <source>
        <dbReference type="EMBL" id="SVE36104.1"/>
    </source>
</evidence>
<evidence type="ECO:0000259" key="5">
    <source>
        <dbReference type="Pfam" id="PF00890"/>
    </source>
</evidence>
<dbReference type="SUPFAM" id="SSF51905">
    <property type="entry name" value="FAD/NAD(P)-binding domain"/>
    <property type="match status" value="1"/>
</dbReference>
<name>A0A383CVI3_9ZZZZ</name>
<evidence type="ECO:0000256" key="3">
    <source>
        <dbReference type="ARBA" id="ARBA00022827"/>
    </source>
</evidence>
<comment type="cofactor">
    <cofactor evidence="1">
        <name>FAD</name>
        <dbReference type="ChEBI" id="CHEBI:57692"/>
    </cofactor>
</comment>
<reference evidence="6" key="1">
    <citation type="submission" date="2018-05" db="EMBL/GenBank/DDBJ databases">
        <authorList>
            <person name="Lanie J.A."/>
            <person name="Ng W.-L."/>
            <person name="Kazmierczak K.M."/>
            <person name="Andrzejewski T.M."/>
            <person name="Davidsen T.M."/>
            <person name="Wayne K.J."/>
            <person name="Tettelin H."/>
            <person name="Glass J.I."/>
            <person name="Rusch D."/>
            <person name="Podicherti R."/>
            <person name="Tsui H.-C.T."/>
            <person name="Winkler M.E."/>
        </authorList>
    </citation>
    <scope>NUCLEOTIDE SEQUENCE</scope>
</reference>
<dbReference type="PANTHER" id="PTHR43400">
    <property type="entry name" value="FUMARATE REDUCTASE"/>
    <property type="match status" value="1"/>
</dbReference>
<keyword evidence="4" id="KW-0560">Oxidoreductase</keyword>
<dbReference type="InterPro" id="IPR050315">
    <property type="entry name" value="FAD-oxidoreductase_2"/>
</dbReference>
<protein>
    <recommendedName>
        <fullName evidence="5">FAD-dependent oxidoreductase 2 FAD-binding domain-containing protein</fullName>
    </recommendedName>
</protein>
<evidence type="ECO:0000256" key="4">
    <source>
        <dbReference type="ARBA" id="ARBA00023002"/>
    </source>
</evidence>
<dbReference type="AlphaFoldDB" id="A0A383CVI3"/>
<sequence length="198" mass="21482">MNRREFFLKSILGLASLGFLFGFKQSKTEDDKVSNWDMETDVVVVGSGTGLVGAITAASKGMDVIVIEKASSPGGNTAISGGVAWIPNNPVMKREGYKDSKEKTLKYLNQLSQGQSTNELIEAFATEGPKMINFLEENSSLKWRVSKIMGEAAEYHPDWLGSVKKGRSIEPDVSGVEPGILLGGHLISYLLQSFYSLG</sequence>
<dbReference type="PANTHER" id="PTHR43400:SF10">
    <property type="entry name" value="3-OXOSTEROID 1-DEHYDROGENASE"/>
    <property type="match status" value="1"/>
</dbReference>
<organism evidence="6">
    <name type="scientific">marine metagenome</name>
    <dbReference type="NCBI Taxonomy" id="408172"/>
    <lineage>
        <taxon>unclassified sequences</taxon>
        <taxon>metagenomes</taxon>
        <taxon>ecological metagenomes</taxon>
    </lineage>
</organism>
<dbReference type="GO" id="GO:0016491">
    <property type="term" value="F:oxidoreductase activity"/>
    <property type="evidence" value="ECO:0007669"/>
    <property type="project" value="UniProtKB-KW"/>
</dbReference>
<evidence type="ECO:0000256" key="1">
    <source>
        <dbReference type="ARBA" id="ARBA00001974"/>
    </source>
</evidence>
<dbReference type="Gene3D" id="3.50.50.60">
    <property type="entry name" value="FAD/NAD(P)-binding domain"/>
    <property type="match status" value="1"/>
</dbReference>